<dbReference type="GO" id="GO:0034976">
    <property type="term" value="P:response to endoplasmic reticulum stress"/>
    <property type="evidence" value="ECO:0007669"/>
    <property type="project" value="TreeGrafter"/>
</dbReference>
<dbReference type="GO" id="GO:0061666">
    <property type="term" value="F:UFM1 ligase activity"/>
    <property type="evidence" value="ECO:0007669"/>
    <property type="project" value="InterPro"/>
</dbReference>
<feature type="domain" description="E3 UFM1-protein ligase 1-like N-terminal" evidence="1">
    <location>
        <begin position="2"/>
        <end position="205"/>
    </location>
</feature>
<name>A0AAE2D1D4_SCHME</name>
<dbReference type="PANTHER" id="PTHR31057:SF0">
    <property type="entry name" value="E3 UFM1-PROTEIN LIGASE 1"/>
    <property type="match status" value="1"/>
</dbReference>
<keyword evidence="3" id="KW-1185">Reference proteome</keyword>
<evidence type="ECO:0000259" key="1">
    <source>
        <dbReference type="Pfam" id="PF09743"/>
    </source>
</evidence>
<reference evidence="2" key="1">
    <citation type="submission" date="2022-04" db="EMBL/GenBank/DDBJ databases">
        <authorList>
            <person name="Xu L."/>
            <person name="Lv Z."/>
        </authorList>
    </citation>
    <scope>NUCLEOTIDE SEQUENCE</scope>
    <source>
        <strain evidence="2">LV_2022a</strain>
    </source>
</reference>
<sequence>MKLASNLDVDFDVIETRVLELITLDAQSKSPCRLISIPSEVINSSYVRRVAHLILDRLEEQGQTSIDELTTMFSLPTTFISNIMQEYQSTLFRVHKYGEKYFMDTFLNATKAKVRGYFTGVVRPVTLTSVALKLQVPESLMNGIVSSLISTGRLQGNLIAGRSIFVPQCYTHAEDTYINSLYSHNGYIEWNYLKRLNIADPDSYLKTKLPNAIHLPGLTINILLVDQLKSLLSGVIRDVSWIDLTHYIPSGLGSNETSAHINCLLKDSPVKLIDTYLVVDKFIENYEKFLDTYLKKKAQTAFYREHRAILSIPPQQQSVEVNAPKQGVMSSKGGFGFGEREIKTKSVEKKYNPSRRNAGNLPTNCDTEANFHSGFGDSHSLIKDLFARYVLMDEVRSISSSQLLSDVPAELIDQVVELLGSFLQ</sequence>
<comment type="caution">
    <text evidence="2">The sequence shown here is derived from an EMBL/GenBank/DDBJ whole genome shotgun (WGS) entry which is preliminary data.</text>
</comment>
<dbReference type="InterPro" id="IPR018611">
    <property type="entry name" value="Ufl1"/>
</dbReference>
<accession>A0AAE2D1D4</accession>
<evidence type="ECO:0000313" key="3">
    <source>
        <dbReference type="Proteomes" id="UP001292079"/>
    </source>
</evidence>
<reference evidence="2" key="2">
    <citation type="journal article" date="2023" name="Infect Dis Poverty">
        <title>Chromosome-scale genome of the human blood fluke Schistosoma mekongi and its implications for public health.</title>
        <authorList>
            <person name="Zhou M."/>
            <person name="Xu L."/>
            <person name="Xu D."/>
            <person name="Chen W."/>
            <person name="Khan J."/>
            <person name="Hu Y."/>
            <person name="Huang H."/>
            <person name="Wei H."/>
            <person name="Zhang Y."/>
            <person name="Chusongsang P."/>
            <person name="Tanasarnprasert K."/>
            <person name="Hu X."/>
            <person name="Limpanont Y."/>
            <person name="Lv Z."/>
        </authorList>
    </citation>
    <scope>NUCLEOTIDE SEQUENCE</scope>
    <source>
        <strain evidence="2">LV_2022a</strain>
    </source>
</reference>
<protein>
    <recommendedName>
        <fullName evidence="1">E3 UFM1-protein ligase 1-like N-terminal domain-containing protein</fullName>
    </recommendedName>
</protein>
<dbReference type="GO" id="GO:1990592">
    <property type="term" value="P:protein K69-linked ufmylation"/>
    <property type="evidence" value="ECO:0007669"/>
    <property type="project" value="TreeGrafter"/>
</dbReference>
<dbReference type="EMBL" id="JALJAT010000021">
    <property type="protein sequence ID" value="KAK4467531.1"/>
    <property type="molecule type" value="Genomic_DNA"/>
</dbReference>
<dbReference type="Proteomes" id="UP001292079">
    <property type="component" value="Unassembled WGS sequence"/>
</dbReference>
<gene>
    <name evidence="2" type="ORF">MN116_008909</name>
</gene>
<dbReference type="AlphaFoldDB" id="A0AAE2D1D4"/>
<dbReference type="InterPro" id="IPR056579">
    <property type="entry name" value="Ufl1_N"/>
</dbReference>
<dbReference type="PANTHER" id="PTHR31057">
    <property type="entry name" value="E3 UFM1-PROTEIN LIGASE 1"/>
    <property type="match status" value="1"/>
</dbReference>
<dbReference type="Pfam" id="PF09743">
    <property type="entry name" value="E3_UFM1_ligase"/>
    <property type="match status" value="1"/>
</dbReference>
<dbReference type="GO" id="GO:0032434">
    <property type="term" value="P:regulation of proteasomal ubiquitin-dependent protein catabolic process"/>
    <property type="evidence" value="ECO:0007669"/>
    <property type="project" value="TreeGrafter"/>
</dbReference>
<dbReference type="GO" id="GO:0005789">
    <property type="term" value="C:endoplasmic reticulum membrane"/>
    <property type="evidence" value="ECO:0007669"/>
    <property type="project" value="TreeGrafter"/>
</dbReference>
<evidence type="ECO:0000313" key="2">
    <source>
        <dbReference type="EMBL" id="KAK4467531.1"/>
    </source>
</evidence>
<proteinExistence type="predicted"/>
<organism evidence="2 3">
    <name type="scientific">Schistosoma mekongi</name>
    <name type="common">Parasitic worm</name>
    <dbReference type="NCBI Taxonomy" id="38744"/>
    <lineage>
        <taxon>Eukaryota</taxon>
        <taxon>Metazoa</taxon>
        <taxon>Spiralia</taxon>
        <taxon>Lophotrochozoa</taxon>
        <taxon>Platyhelminthes</taxon>
        <taxon>Trematoda</taxon>
        <taxon>Digenea</taxon>
        <taxon>Strigeidida</taxon>
        <taxon>Schistosomatoidea</taxon>
        <taxon>Schistosomatidae</taxon>
        <taxon>Schistosoma</taxon>
    </lineage>
</organism>